<protein>
    <submittedName>
        <fullName evidence="4">50s ribosomal protein l7/l12</fullName>
    </submittedName>
</protein>
<dbReference type="InterPro" id="IPR014719">
    <property type="entry name" value="Ribosomal_bL12_C/ClpS-like"/>
</dbReference>
<evidence type="ECO:0000259" key="3">
    <source>
        <dbReference type="Pfam" id="PF00542"/>
    </source>
</evidence>
<dbReference type="SUPFAM" id="SSF54736">
    <property type="entry name" value="ClpS-like"/>
    <property type="match status" value="1"/>
</dbReference>
<dbReference type="EMBL" id="PKMF04000174">
    <property type="protein sequence ID" value="KAK7845151.1"/>
    <property type="molecule type" value="Genomic_DNA"/>
</dbReference>
<dbReference type="GO" id="GO:0005840">
    <property type="term" value="C:ribosome"/>
    <property type="evidence" value="ECO:0007669"/>
    <property type="project" value="UniProtKB-KW"/>
</dbReference>
<proteinExistence type="predicted"/>
<feature type="domain" description="Large ribosomal subunit protein bL12 C-terminal" evidence="3">
    <location>
        <begin position="48"/>
        <end position="86"/>
    </location>
</feature>
<dbReference type="AlphaFoldDB" id="A0AAW0L471"/>
<keyword evidence="1 4" id="KW-0689">Ribosomal protein</keyword>
<dbReference type="Proteomes" id="UP000237347">
    <property type="component" value="Unassembled WGS sequence"/>
</dbReference>
<gene>
    <name evidence="4" type="primary">rplL_2</name>
    <name evidence="4" type="ORF">CFP56_009924</name>
</gene>
<dbReference type="PANTHER" id="PTHR45987">
    <property type="entry name" value="39S RIBOSOMAL PROTEIN L12"/>
    <property type="match status" value="1"/>
</dbReference>
<evidence type="ECO:0000313" key="5">
    <source>
        <dbReference type="Proteomes" id="UP000237347"/>
    </source>
</evidence>
<keyword evidence="5" id="KW-1185">Reference proteome</keyword>
<organism evidence="4 5">
    <name type="scientific">Quercus suber</name>
    <name type="common">Cork oak</name>
    <dbReference type="NCBI Taxonomy" id="58331"/>
    <lineage>
        <taxon>Eukaryota</taxon>
        <taxon>Viridiplantae</taxon>
        <taxon>Streptophyta</taxon>
        <taxon>Embryophyta</taxon>
        <taxon>Tracheophyta</taxon>
        <taxon>Spermatophyta</taxon>
        <taxon>Magnoliopsida</taxon>
        <taxon>eudicotyledons</taxon>
        <taxon>Gunneridae</taxon>
        <taxon>Pentapetalae</taxon>
        <taxon>rosids</taxon>
        <taxon>fabids</taxon>
        <taxon>Fagales</taxon>
        <taxon>Fagaceae</taxon>
        <taxon>Quercus</taxon>
    </lineage>
</organism>
<dbReference type="InterPro" id="IPR013823">
    <property type="entry name" value="Ribosomal_bL12_C"/>
</dbReference>
<dbReference type="InterPro" id="IPR000206">
    <property type="entry name" value="Ribosomal_bL12"/>
</dbReference>
<name>A0AAW0L471_QUESU</name>
<keyword evidence="2" id="KW-0687">Ribonucleoprotein</keyword>
<dbReference type="CDD" id="cd00387">
    <property type="entry name" value="Ribosomal_L7_L12"/>
    <property type="match status" value="1"/>
</dbReference>
<dbReference type="PANTHER" id="PTHR45987:SF11">
    <property type="entry name" value="OS07G0626100 PROTEIN"/>
    <property type="match status" value="1"/>
</dbReference>
<dbReference type="Pfam" id="PF00542">
    <property type="entry name" value="Ribosomal_L12"/>
    <property type="match status" value="1"/>
</dbReference>
<dbReference type="GO" id="GO:1990904">
    <property type="term" value="C:ribonucleoprotein complex"/>
    <property type="evidence" value="ECO:0007669"/>
    <property type="project" value="UniProtKB-KW"/>
</dbReference>
<dbReference type="GO" id="GO:0006412">
    <property type="term" value="P:translation"/>
    <property type="evidence" value="ECO:0007669"/>
    <property type="project" value="InterPro"/>
</dbReference>
<comment type="caution">
    <text evidence="4">The sequence shown here is derived from an EMBL/GenBank/DDBJ whole genome shotgun (WGS) entry which is preliminary data.</text>
</comment>
<dbReference type="GO" id="GO:0003729">
    <property type="term" value="F:mRNA binding"/>
    <property type="evidence" value="ECO:0007669"/>
    <property type="project" value="TreeGrafter"/>
</dbReference>
<evidence type="ECO:0000313" key="4">
    <source>
        <dbReference type="EMBL" id="KAK7845151.1"/>
    </source>
</evidence>
<evidence type="ECO:0000256" key="1">
    <source>
        <dbReference type="ARBA" id="ARBA00022980"/>
    </source>
</evidence>
<reference evidence="4 5" key="1">
    <citation type="journal article" date="2018" name="Sci. Data">
        <title>The draft genome sequence of cork oak.</title>
        <authorList>
            <person name="Ramos A.M."/>
            <person name="Usie A."/>
            <person name="Barbosa P."/>
            <person name="Barros P.M."/>
            <person name="Capote T."/>
            <person name="Chaves I."/>
            <person name="Simoes F."/>
            <person name="Abreu I."/>
            <person name="Carrasquinho I."/>
            <person name="Faro C."/>
            <person name="Guimaraes J.B."/>
            <person name="Mendonca D."/>
            <person name="Nobrega F."/>
            <person name="Rodrigues L."/>
            <person name="Saibo N.J.M."/>
            <person name="Varela M.C."/>
            <person name="Egas C."/>
            <person name="Matos J."/>
            <person name="Miguel C.M."/>
            <person name="Oliveira M.M."/>
            <person name="Ricardo C.P."/>
            <person name="Goncalves S."/>
        </authorList>
    </citation>
    <scope>NUCLEOTIDE SEQUENCE [LARGE SCALE GENOMIC DNA]</scope>
    <source>
        <strain evidence="5">cv. HL8</strain>
    </source>
</reference>
<sequence>MANHSLAFCARPPRLAPRSSIFGLGPSAAFGSKARSGVEAKAAKKSAFDLKLEKYDAAVKIKIIKEMRMFMDLGLKEAKELVEKVPVWKASESVGVCSHGFVVLFVTVASDAWTIDNAIFQENPDSIPQHTSFIGK</sequence>
<dbReference type="Gene3D" id="3.30.1390.10">
    <property type="match status" value="1"/>
</dbReference>
<evidence type="ECO:0000256" key="2">
    <source>
        <dbReference type="ARBA" id="ARBA00023274"/>
    </source>
</evidence>
<dbReference type="GO" id="GO:0003735">
    <property type="term" value="F:structural constituent of ribosome"/>
    <property type="evidence" value="ECO:0007669"/>
    <property type="project" value="InterPro"/>
</dbReference>
<accession>A0AAW0L471</accession>